<reference evidence="2 3" key="1">
    <citation type="journal article" date="2016" name="Antonie Van Leeuwenhoek">
        <title>Dongia soli sp. nov., isolated from soil from Dokdo, Korea.</title>
        <authorList>
            <person name="Kim D.U."/>
            <person name="Lee H."/>
            <person name="Kim H."/>
            <person name="Kim S.G."/>
            <person name="Ka J.O."/>
        </authorList>
    </citation>
    <scope>NUCLEOTIDE SEQUENCE [LARGE SCALE GENOMIC DNA]</scope>
    <source>
        <strain evidence="2 3">D78</strain>
    </source>
</reference>
<evidence type="ECO:0000256" key="1">
    <source>
        <dbReference type="SAM" id="MobiDB-lite"/>
    </source>
</evidence>
<evidence type="ECO:0000313" key="2">
    <source>
        <dbReference type="EMBL" id="MDY0883218.1"/>
    </source>
</evidence>
<dbReference type="Proteomes" id="UP001279642">
    <property type="component" value="Unassembled WGS sequence"/>
</dbReference>
<dbReference type="Pfam" id="PF02620">
    <property type="entry name" value="YceD"/>
    <property type="match status" value="1"/>
</dbReference>
<dbReference type="EMBL" id="JAXCLW010000002">
    <property type="protein sequence ID" value="MDY0883218.1"/>
    <property type="molecule type" value="Genomic_DNA"/>
</dbReference>
<dbReference type="InterPro" id="IPR003772">
    <property type="entry name" value="YceD"/>
</dbReference>
<keyword evidence="3" id="KW-1185">Reference proteome</keyword>
<evidence type="ECO:0000313" key="3">
    <source>
        <dbReference type="Proteomes" id="UP001279642"/>
    </source>
</evidence>
<protein>
    <submittedName>
        <fullName evidence="2">DUF177 domain-containing protein</fullName>
    </submittedName>
</protein>
<dbReference type="RefSeq" id="WP_320508263.1">
    <property type="nucleotide sequence ID" value="NZ_JAXCLW010000002.1"/>
</dbReference>
<organism evidence="2 3">
    <name type="scientific">Dongia soli</name>
    <dbReference type="NCBI Taxonomy" id="600628"/>
    <lineage>
        <taxon>Bacteria</taxon>
        <taxon>Pseudomonadati</taxon>
        <taxon>Pseudomonadota</taxon>
        <taxon>Alphaproteobacteria</taxon>
        <taxon>Rhodospirillales</taxon>
        <taxon>Dongiaceae</taxon>
        <taxon>Dongia</taxon>
    </lineage>
</organism>
<proteinExistence type="predicted"/>
<name>A0ABU5ECQ5_9PROT</name>
<feature type="region of interest" description="Disordered" evidence="1">
    <location>
        <begin position="164"/>
        <end position="187"/>
    </location>
</feature>
<accession>A0ABU5ECQ5</accession>
<gene>
    <name evidence="2" type="ORF">SMD27_10215</name>
</gene>
<sequence>MQSNDNVEFSRLITLDKISMTETGRHVAADAAERAALATRFDLLGLDRLEADLRLRRTGAKVIRLDGHLSADVVQSCVVSLKPVPAKLEVDFEMFFSEDVGATEADLTVEYDHDDPPEPVQGGQIDLGEVVAEQLGLNLDPYPRAAGAALPGGWQTTTEAELEAVRKEEKPNPFEVLKQIKTPKRED</sequence>
<comment type="caution">
    <text evidence="2">The sequence shown here is derived from an EMBL/GenBank/DDBJ whole genome shotgun (WGS) entry which is preliminary data.</text>
</comment>